<dbReference type="Gene3D" id="1.25.40.10">
    <property type="entry name" value="Tetratricopeptide repeat domain"/>
    <property type="match status" value="1"/>
</dbReference>
<protein>
    <recommendedName>
        <fullName evidence="3">Tetratricopeptide repeat protein</fullName>
    </recommendedName>
</protein>
<sequence>MLGALVCLGSACASAPRGPVAWSDAAIETSPAAAQSPDEDARFARGEDGFLYVVGDADLEVGQRVYGRYDGVWPMENTAPPALFVGKVVEKSQESWRVHPLYTFPDSDVLALRPVGADGEREKMGKGVGTLTEVDFRGPTHLGMDLGGVDGVQRGDMYMILRPGQVEGQAPDLLTRRLLGVCMVVEVEAEASTCRLRPGHSDYPWAGTIAVGDRALFAEPTFGNAPAEAVIYVSAVEGNDELTERVVTYLQAYVDRMPGARVSVEPFYDAVDATDPNFHRWSRLAESNNRPALLVGLTRVEHEEGAHLVINYTGLSPALGTGMVAAPPEGGVDMGRIDLLSSEDFSQVGATVLGSLMVYRGQNAEALAHLHDVLRDPRIEGPWRWHARDQYAMRWAAMKHYDEALWLVLQDEAMAAGDERAYLNALGTRVRLLDFLEKPQAAHSAAGAYLEARQAERPETSYLSALAMYGEMSASVGDFERTGQVIDEIVESCPDNCQGDAIGLLAGIYWSVVESPELSSRIVSEMLALGRNDRDSMAGVRMFQGWNAMGEREFDVAMIAFLEARRLFEENGASYGKARADLYLAIVQMGRDEPQAAFEHGIEALNAMTAFNDYTSTSQVYDYLSGLYGDIDTSRRPEAYLGGAPRILQANLQARLSSGNYSAAADAAFGLAHFLFRVGELEDARSLFKRSVTLGLRSTRFDICALAHLFLGLAARAEGDMETFQKEVMRAQLMGELAEDSTIDELIQNLLSPQGGESVPTQLL</sequence>
<evidence type="ECO:0000313" key="2">
    <source>
        <dbReference type="Proteomes" id="UP000249169"/>
    </source>
</evidence>
<dbReference type="Proteomes" id="UP000249169">
    <property type="component" value="Unassembled WGS sequence"/>
</dbReference>
<accession>A0A328C9U4</accession>
<name>A0A328C9U4_9DELT</name>
<dbReference type="EMBL" id="QHKO01000001">
    <property type="protein sequence ID" value="RAL24718.1"/>
    <property type="molecule type" value="Genomic_DNA"/>
</dbReference>
<dbReference type="AlphaFoldDB" id="A0A328C9U4"/>
<evidence type="ECO:0000313" key="1">
    <source>
        <dbReference type="EMBL" id="RAL24718.1"/>
    </source>
</evidence>
<reference evidence="1 2" key="1">
    <citation type="submission" date="2018-05" db="EMBL/GenBank/DDBJ databases">
        <title>Lujinxingia marina gen. nov. sp. nov., a new facultative anaerobic member of the class Deltaproteobacteria, and proposal of Lujinxingaceae fam. nov.</title>
        <authorList>
            <person name="Li C.-M."/>
        </authorList>
    </citation>
    <scope>NUCLEOTIDE SEQUENCE [LARGE SCALE GENOMIC DNA]</scope>
    <source>
        <strain evidence="1 2">B210</strain>
    </source>
</reference>
<dbReference type="InterPro" id="IPR011990">
    <property type="entry name" value="TPR-like_helical_dom_sf"/>
</dbReference>
<gene>
    <name evidence="1" type="ORF">DL240_00470</name>
</gene>
<proteinExistence type="predicted"/>
<comment type="caution">
    <text evidence="1">The sequence shown here is derived from an EMBL/GenBank/DDBJ whole genome shotgun (WGS) entry which is preliminary data.</text>
</comment>
<dbReference type="SUPFAM" id="SSF48452">
    <property type="entry name" value="TPR-like"/>
    <property type="match status" value="1"/>
</dbReference>
<organism evidence="1 2">
    <name type="scientific">Lujinxingia litoralis</name>
    <dbReference type="NCBI Taxonomy" id="2211119"/>
    <lineage>
        <taxon>Bacteria</taxon>
        <taxon>Deltaproteobacteria</taxon>
        <taxon>Bradymonadales</taxon>
        <taxon>Lujinxingiaceae</taxon>
        <taxon>Lujinxingia</taxon>
    </lineage>
</organism>
<keyword evidence="2" id="KW-1185">Reference proteome</keyword>
<evidence type="ECO:0008006" key="3">
    <source>
        <dbReference type="Google" id="ProtNLM"/>
    </source>
</evidence>